<evidence type="ECO:0000313" key="1">
    <source>
        <dbReference type="EMBL" id="PTQ45718.1"/>
    </source>
</evidence>
<dbReference type="AlphaFoldDB" id="A0A2R6XHY8"/>
<dbReference type="Proteomes" id="UP000244005">
    <property type="component" value="Unassembled WGS sequence"/>
</dbReference>
<dbReference type="EMBL" id="KZ772686">
    <property type="protein sequence ID" value="PTQ45718.1"/>
    <property type="molecule type" value="Genomic_DNA"/>
</dbReference>
<sequence length="89" mass="9888">MLVGITHSVVCWDHWDLILWSLRALLQKMNIFSGIPFNNFRSSNVALCVVGWPVVASGSCLSCAISNTNISLFLTQFLPDQHIKSPDPD</sequence>
<protein>
    <submittedName>
        <fullName evidence="1">Uncharacterized protein</fullName>
    </submittedName>
</protein>
<gene>
    <name evidence="1" type="ORF">MARPO_0014s0212</name>
</gene>
<dbReference type="Gramene" id="Mp1g10140.1">
    <property type="protein sequence ID" value="Mp1g10140.1.cds1"/>
    <property type="gene ID" value="Mp1g10140"/>
</dbReference>
<evidence type="ECO:0000313" key="2">
    <source>
        <dbReference type="Proteomes" id="UP000244005"/>
    </source>
</evidence>
<accession>A0A2R6XHY8</accession>
<proteinExistence type="predicted"/>
<reference evidence="2" key="1">
    <citation type="journal article" date="2017" name="Cell">
        <title>Insights into land plant evolution garnered from the Marchantia polymorpha genome.</title>
        <authorList>
            <person name="Bowman J.L."/>
            <person name="Kohchi T."/>
            <person name="Yamato K.T."/>
            <person name="Jenkins J."/>
            <person name="Shu S."/>
            <person name="Ishizaki K."/>
            <person name="Yamaoka S."/>
            <person name="Nishihama R."/>
            <person name="Nakamura Y."/>
            <person name="Berger F."/>
            <person name="Adam C."/>
            <person name="Aki S.S."/>
            <person name="Althoff F."/>
            <person name="Araki T."/>
            <person name="Arteaga-Vazquez M.A."/>
            <person name="Balasubrmanian S."/>
            <person name="Barry K."/>
            <person name="Bauer D."/>
            <person name="Boehm C.R."/>
            <person name="Briginshaw L."/>
            <person name="Caballero-Perez J."/>
            <person name="Catarino B."/>
            <person name="Chen F."/>
            <person name="Chiyoda S."/>
            <person name="Chovatia M."/>
            <person name="Davies K.M."/>
            <person name="Delmans M."/>
            <person name="Demura T."/>
            <person name="Dierschke T."/>
            <person name="Dolan L."/>
            <person name="Dorantes-Acosta A.E."/>
            <person name="Eklund D.M."/>
            <person name="Florent S.N."/>
            <person name="Flores-Sandoval E."/>
            <person name="Fujiyama A."/>
            <person name="Fukuzawa H."/>
            <person name="Galik B."/>
            <person name="Grimanelli D."/>
            <person name="Grimwood J."/>
            <person name="Grossniklaus U."/>
            <person name="Hamada T."/>
            <person name="Haseloff J."/>
            <person name="Hetherington A.J."/>
            <person name="Higo A."/>
            <person name="Hirakawa Y."/>
            <person name="Hundley H.N."/>
            <person name="Ikeda Y."/>
            <person name="Inoue K."/>
            <person name="Inoue S.I."/>
            <person name="Ishida S."/>
            <person name="Jia Q."/>
            <person name="Kakita M."/>
            <person name="Kanazawa T."/>
            <person name="Kawai Y."/>
            <person name="Kawashima T."/>
            <person name="Kennedy M."/>
            <person name="Kinose K."/>
            <person name="Kinoshita T."/>
            <person name="Kohara Y."/>
            <person name="Koide E."/>
            <person name="Komatsu K."/>
            <person name="Kopischke S."/>
            <person name="Kubo M."/>
            <person name="Kyozuka J."/>
            <person name="Lagercrantz U."/>
            <person name="Lin S.S."/>
            <person name="Lindquist E."/>
            <person name="Lipzen A.M."/>
            <person name="Lu C.W."/>
            <person name="De Luna E."/>
            <person name="Martienssen R.A."/>
            <person name="Minamino N."/>
            <person name="Mizutani M."/>
            <person name="Mizutani M."/>
            <person name="Mochizuki N."/>
            <person name="Monte I."/>
            <person name="Mosher R."/>
            <person name="Nagasaki H."/>
            <person name="Nakagami H."/>
            <person name="Naramoto S."/>
            <person name="Nishitani K."/>
            <person name="Ohtani M."/>
            <person name="Okamoto T."/>
            <person name="Okumura M."/>
            <person name="Phillips J."/>
            <person name="Pollak B."/>
            <person name="Reinders A."/>
            <person name="Rovekamp M."/>
            <person name="Sano R."/>
            <person name="Sawa S."/>
            <person name="Schmid M.W."/>
            <person name="Shirakawa M."/>
            <person name="Solano R."/>
            <person name="Spunde A."/>
            <person name="Suetsugu N."/>
            <person name="Sugano S."/>
            <person name="Sugiyama A."/>
            <person name="Sun R."/>
            <person name="Suzuki Y."/>
            <person name="Takenaka M."/>
            <person name="Takezawa D."/>
            <person name="Tomogane H."/>
            <person name="Tsuzuki M."/>
            <person name="Ueda T."/>
            <person name="Umeda M."/>
            <person name="Ward J.M."/>
            <person name="Watanabe Y."/>
            <person name="Yazaki K."/>
            <person name="Yokoyama R."/>
            <person name="Yoshitake Y."/>
            <person name="Yotsui I."/>
            <person name="Zachgo S."/>
            <person name="Schmutz J."/>
        </authorList>
    </citation>
    <scope>NUCLEOTIDE SEQUENCE [LARGE SCALE GENOMIC DNA]</scope>
    <source>
        <strain evidence="2">Tak-1</strain>
    </source>
</reference>
<organism evidence="1 2">
    <name type="scientific">Marchantia polymorpha</name>
    <name type="common">Common liverwort</name>
    <name type="synonym">Marchantia aquatica</name>
    <dbReference type="NCBI Taxonomy" id="3197"/>
    <lineage>
        <taxon>Eukaryota</taxon>
        <taxon>Viridiplantae</taxon>
        <taxon>Streptophyta</taxon>
        <taxon>Embryophyta</taxon>
        <taxon>Marchantiophyta</taxon>
        <taxon>Marchantiopsida</taxon>
        <taxon>Marchantiidae</taxon>
        <taxon>Marchantiales</taxon>
        <taxon>Marchantiaceae</taxon>
        <taxon>Marchantia</taxon>
    </lineage>
</organism>
<keyword evidence="2" id="KW-1185">Reference proteome</keyword>
<name>A0A2R6XHY8_MARPO</name>